<accession>E6SLA4</accession>
<protein>
    <submittedName>
        <fullName evidence="2">Uncharacterized protein</fullName>
    </submittedName>
</protein>
<dbReference type="KEGG" id="tmr:Tmar_1222"/>
<reference evidence="2 3" key="1">
    <citation type="journal article" date="2010" name="Stand. Genomic Sci.">
        <title>Complete genome sequence of Thermaerobacter marianensis type strain (7p75a).</title>
        <authorList>
            <person name="Han C."/>
            <person name="Gu W."/>
            <person name="Zhang X."/>
            <person name="Lapidus A."/>
            <person name="Nolan M."/>
            <person name="Copeland A."/>
            <person name="Lucas S."/>
            <person name="Del Rio T.G."/>
            <person name="Tice H."/>
            <person name="Cheng J.F."/>
            <person name="Tapia R."/>
            <person name="Goodwin L."/>
            <person name="Pitluck S."/>
            <person name="Pagani I."/>
            <person name="Ivanova N."/>
            <person name="Mavromatis K."/>
            <person name="Mikhailova N."/>
            <person name="Pati A."/>
            <person name="Chen A."/>
            <person name="Palaniappan K."/>
            <person name="Land M."/>
            <person name="Hauser L."/>
            <person name="Chang Y.J."/>
            <person name="Jeffries C.D."/>
            <person name="Schneider S."/>
            <person name="Rohde M."/>
            <person name="Goker M."/>
            <person name="Pukall R."/>
            <person name="Woyke T."/>
            <person name="Bristow J."/>
            <person name="Eisen J.A."/>
            <person name="Markowitz V."/>
            <person name="Hugenholtz P."/>
            <person name="Kyrpides N.C."/>
            <person name="Klenk H.P."/>
            <person name="Detter J.C."/>
        </authorList>
    </citation>
    <scope>NUCLEOTIDE SEQUENCE [LARGE SCALE GENOMIC DNA]</scope>
    <source>
        <strain evidence="3">ATCC 700841 / DSM 12885 / JCM 10246 / 7p75a</strain>
    </source>
</reference>
<dbReference type="Pfam" id="PF06135">
    <property type="entry name" value="IreB"/>
    <property type="match status" value="1"/>
</dbReference>
<evidence type="ECO:0000256" key="1">
    <source>
        <dbReference type="ARBA" id="ARBA00010888"/>
    </source>
</evidence>
<evidence type="ECO:0000313" key="2">
    <source>
        <dbReference type="EMBL" id="ADU51335.1"/>
    </source>
</evidence>
<name>E6SLA4_THEM7</name>
<dbReference type="EMBL" id="CP002344">
    <property type="protein sequence ID" value="ADU51335.1"/>
    <property type="molecule type" value="Genomic_DNA"/>
</dbReference>
<dbReference type="InterPro" id="IPR009309">
    <property type="entry name" value="IreB"/>
</dbReference>
<gene>
    <name evidence="2" type="ordered locus">Tmar_1222</name>
</gene>
<evidence type="ECO:0000313" key="3">
    <source>
        <dbReference type="Proteomes" id="UP000008915"/>
    </source>
</evidence>
<keyword evidence="3" id="KW-1185">Reference proteome</keyword>
<proteinExistence type="inferred from homology"/>
<organism evidence="2 3">
    <name type="scientific">Thermaerobacter marianensis (strain ATCC 700841 / DSM 12885 / JCM 10246 / 7p75a)</name>
    <dbReference type="NCBI Taxonomy" id="644966"/>
    <lineage>
        <taxon>Bacteria</taxon>
        <taxon>Bacillati</taxon>
        <taxon>Bacillota</taxon>
        <taxon>Clostridia</taxon>
        <taxon>Eubacteriales</taxon>
        <taxon>Clostridiales Family XVII. Incertae Sedis</taxon>
        <taxon>Thermaerobacter</taxon>
    </lineage>
</organism>
<dbReference type="Proteomes" id="UP000008915">
    <property type="component" value="Chromosome"/>
</dbReference>
<dbReference type="HOGENOM" id="CLU_150719_0_0_9"/>
<dbReference type="eggNOG" id="COG4472">
    <property type="taxonomic scope" value="Bacteria"/>
</dbReference>
<dbReference type="NCBIfam" id="NF003997">
    <property type="entry name" value="PRK05473.1"/>
    <property type="match status" value="1"/>
</dbReference>
<comment type="similarity">
    <text evidence="1">Belongs to the UPF0297 family.</text>
</comment>
<dbReference type="PANTHER" id="PTHR40067">
    <property type="entry name" value="UPF0297 PROTEIN YRZL"/>
    <property type="match status" value="1"/>
</dbReference>
<dbReference type="PANTHER" id="PTHR40067:SF1">
    <property type="entry name" value="UPF0297 PROTEIN YRZL"/>
    <property type="match status" value="1"/>
</dbReference>
<dbReference type="AlphaFoldDB" id="E6SLA4"/>
<sequence>MHQGAEPARSANGPVRGLAVGPLAGPAGGAAAAGRTAAGAFTDGEPTMYGGLALGATGPAAGSAGQPADPAAILAAVYQALEERGYDPVRQLAGYLLSGDPAYITSHRGARALVARVERDELLAELVRSYVMGLRAREARREA</sequence>
<reference evidence="3" key="2">
    <citation type="journal article" date="2010" name="Stand. Genomic Sci.">
        <title>Complete genome sequence of Thermaerobacter marianensis type strain (7p75aT).</title>
        <authorList>
            <person name="Han C."/>
            <person name="Gu W."/>
            <person name="Zhang X."/>
            <person name="Lapidus A."/>
            <person name="Nolan M."/>
            <person name="Copeland A."/>
            <person name="Lucas S."/>
            <person name="Glavina Del Rio T."/>
            <person name="Tice H."/>
            <person name="Cheng J."/>
            <person name="Tapia R."/>
            <person name="Goodwin L."/>
            <person name="Pitluck S."/>
            <person name="Pagani I."/>
            <person name="Ivanova N."/>
            <person name="Mavromatis K."/>
            <person name="Mikhailova N."/>
            <person name="Pati A."/>
            <person name="Chen A."/>
            <person name="Palaniappan K."/>
            <person name="Land M."/>
            <person name="Hauser L."/>
            <person name="Chang Y."/>
            <person name="Jeffries C."/>
            <person name="Schneider S."/>
            <person name="Rohde M."/>
            <person name="Goker M."/>
            <person name="Pukall R."/>
            <person name="Woyke T."/>
            <person name="Bristow J."/>
            <person name="Eisen J."/>
            <person name="Markowitz V."/>
            <person name="Hugenholtz P."/>
            <person name="Kyrpides N."/>
            <person name="Klenk H."/>
            <person name="Detter J."/>
        </authorList>
    </citation>
    <scope>NUCLEOTIDE SEQUENCE [LARGE SCALE GENOMIC DNA]</scope>
    <source>
        <strain evidence="3">ATCC 700841 / DSM 12885 / JCM 10246 / 7p75a</strain>
    </source>
</reference>
<dbReference type="STRING" id="644966.Tmar_1222"/>